<reference evidence="20 21" key="1">
    <citation type="submission" date="2025-05" db="UniProtKB">
        <authorList>
            <consortium name="RefSeq"/>
        </authorList>
    </citation>
    <scope>IDENTIFICATION</scope>
    <source>
        <tissue evidence="20 21">Seedling</tissue>
    </source>
</reference>
<evidence type="ECO:0000256" key="9">
    <source>
        <dbReference type="ARBA" id="ARBA00022840"/>
    </source>
</evidence>
<evidence type="ECO:0000256" key="12">
    <source>
        <dbReference type="ARBA" id="ARBA00023180"/>
    </source>
</evidence>
<name>A0ABM4A842_ZIZJJ</name>
<feature type="transmembrane region" description="Helical" evidence="16">
    <location>
        <begin position="277"/>
        <end position="299"/>
    </location>
</feature>
<evidence type="ECO:0000256" key="17">
    <source>
        <dbReference type="SAM" id="SignalP"/>
    </source>
</evidence>
<dbReference type="InterPro" id="IPR017441">
    <property type="entry name" value="Protein_kinase_ATP_BS"/>
</dbReference>
<keyword evidence="8" id="KW-0418">Kinase</keyword>
<dbReference type="GeneID" id="107415978"/>
<keyword evidence="9 15" id="KW-0067">ATP-binding</keyword>
<dbReference type="RefSeq" id="XP_060672885.1">
    <property type="nucleotide sequence ID" value="XM_060816902.1"/>
</dbReference>
<evidence type="ECO:0000256" key="13">
    <source>
        <dbReference type="ARBA" id="ARBA00047899"/>
    </source>
</evidence>
<sequence length="645" mass="72222">MHPLIPTRSHLLLLLVVAVILSIHGPPSSSANEYDDCGRLFECGSIRVGYPFWRSNRPKHCGYPDFRLTCPAANVTLLSIFSEDYRVLKIDEDAGTMDAVRNEYRTDVCLDGQTQPKNTTIQQSGLFTNTSDTEDLRLFYSCNSQLGATLPNHFNCSPSINYYFTQAQIASYRNLPPGANVIEILLGSCAQNVLVPVFKTQAILLQSATMTALPIANVITAVSTGFRSSWNATIKAQCDRCLTQNSTNRCGFSTTSNEFTCYQSLGGSPESSPNRNLIIGISAAVVGLLIIFVIFLSIYKREAIIFWNKEKTEEFDVEAFIRNYTSFAPKRYTHSHVKKMTNSFTNVIGKGGFGCVYKGTLPDGRLVAVKVLKESKHNGEDFINEVASMGRTSHVNIVTLVGFCYERNKRALIYDFMSNGSLDKFIFNQEDGNTTRCLNWKTLYEIALGVARGLEYLHRGCNTRILHFDIKPQNILLDKDFCPKISDFGLAKLWLNKESIVSMMGARGTAGYISPEVFSRNFGGVSHKSDVYSYGMLVLEMVGGRRNIDPRVSHTSEIYFPFWICEDVDLGKDLRVLGVTTEEEKEIARKMLLVSFWCIQTNPSDRPPMSKVVDMLEGDLQHVQIPPKPFLFSPERSPQQSTESS</sequence>
<evidence type="ECO:0000256" key="5">
    <source>
        <dbReference type="ARBA" id="ARBA00022692"/>
    </source>
</evidence>
<evidence type="ECO:0000256" key="8">
    <source>
        <dbReference type="ARBA" id="ARBA00022777"/>
    </source>
</evidence>
<keyword evidence="3" id="KW-0723">Serine/threonine-protein kinase</keyword>
<evidence type="ECO:0000256" key="3">
    <source>
        <dbReference type="ARBA" id="ARBA00022527"/>
    </source>
</evidence>
<keyword evidence="7 15" id="KW-0547">Nucleotide-binding</keyword>
<comment type="subcellular location">
    <subcellularLocation>
        <location evidence="1">Membrane</location>
        <topology evidence="1">Single-pass type I membrane protein</topology>
    </subcellularLocation>
</comment>
<dbReference type="Proteomes" id="UP001652623">
    <property type="component" value="Chromosome 4"/>
</dbReference>
<evidence type="ECO:0000313" key="20">
    <source>
        <dbReference type="RefSeq" id="XP_060672884.1"/>
    </source>
</evidence>
<evidence type="ECO:0000313" key="22">
    <source>
        <dbReference type="RefSeq" id="XP_060672886.1"/>
    </source>
</evidence>
<dbReference type="Pfam" id="PF14380">
    <property type="entry name" value="WAK_assoc"/>
    <property type="match status" value="1"/>
</dbReference>
<dbReference type="SUPFAM" id="SSF56112">
    <property type="entry name" value="Protein kinase-like (PK-like)"/>
    <property type="match status" value="1"/>
</dbReference>
<evidence type="ECO:0000256" key="11">
    <source>
        <dbReference type="ARBA" id="ARBA00023136"/>
    </source>
</evidence>
<comment type="catalytic activity">
    <reaction evidence="13">
        <text>L-threonyl-[protein] + ATP = O-phospho-L-threonyl-[protein] + ADP + H(+)</text>
        <dbReference type="Rhea" id="RHEA:46608"/>
        <dbReference type="Rhea" id="RHEA-COMP:11060"/>
        <dbReference type="Rhea" id="RHEA-COMP:11605"/>
        <dbReference type="ChEBI" id="CHEBI:15378"/>
        <dbReference type="ChEBI" id="CHEBI:30013"/>
        <dbReference type="ChEBI" id="CHEBI:30616"/>
        <dbReference type="ChEBI" id="CHEBI:61977"/>
        <dbReference type="ChEBI" id="CHEBI:456216"/>
        <dbReference type="EC" id="2.7.11.1"/>
    </reaction>
</comment>
<keyword evidence="10 16" id="KW-1133">Transmembrane helix</keyword>
<organism evidence="19 21">
    <name type="scientific">Ziziphus jujuba</name>
    <name type="common">Chinese jujube</name>
    <name type="synonym">Ziziphus sativa</name>
    <dbReference type="NCBI Taxonomy" id="326968"/>
    <lineage>
        <taxon>Eukaryota</taxon>
        <taxon>Viridiplantae</taxon>
        <taxon>Streptophyta</taxon>
        <taxon>Embryophyta</taxon>
        <taxon>Tracheophyta</taxon>
        <taxon>Spermatophyta</taxon>
        <taxon>Magnoliopsida</taxon>
        <taxon>eudicotyledons</taxon>
        <taxon>Gunneridae</taxon>
        <taxon>Pentapetalae</taxon>
        <taxon>rosids</taxon>
        <taxon>fabids</taxon>
        <taxon>Rosales</taxon>
        <taxon>Rhamnaceae</taxon>
        <taxon>Paliureae</taxon>
        <taxon>Ziziphus</taxon>
    </lineage>
</organism>
<keyword evidence="6 17" id="KW-0732">Signal</keyword>
<dbReference type="InterPro" id="IPR011009">
    <property type="entry name" value="Kinase-like_dom_sf"/>
</dbReference>
<evidence type="ECO:0000256" key="6">
    <source>
        <dbReference type="ARBA" id="ARBA00022729"/>
    </source>
</evidence>
<comment type="catalytic activity">
    <reaction evidence="14">
        <text>L-seryl-[protein] + ATP = O-phospho-L-seryl-[protein] + ADP + H(+)</text>
        <dbReference type="Rhea" id="RHEA:17989"/>
        <dbReference type="Rhea" id="RHEA-COMP:9863"/>
        <dbReference type="Rhea" id="RHEA-COMP:11604"/>
        <dbReference type="ChEBI" id="CHEBI:15378"/>
        <dbReference type="ChEBI" id="CHEBI:29999"/>
        <dbReference type="ChEBI" id="CHEBI:30616"/>
        <dbReference type="ChEBI" id="CHEBI:83421"/>
        <dbReference type="ChEBI" id="CHEBI:456216"/>
        <dbReference type="EC" id="2.7.11.1"/>
    </reaction>
</comment>
<evidence type="ECO:0000256" key="2">
    <source>
        <dbReference type="ARBA" id="ARBA00012513"/>
    </source>
</evidence>
<evidence type="ECO:0000259" key="18">
    <source>
        <dbReference type="PROSITE" id="PS50011"/>
    </source>
</evidence>
<keyword evidence="19" id="KW-1185">Reference proteome</keyword>
<evidence type="ECO:0000256" key="7">
    <source>
        <dbReference type="ARBA" id="ARBA00022741"/>
    </source>
</evidence>
<evidence type="ECO:0000256" key="1">
    <source>
        <dbReference type="ARBA" id="ARBA00004479"/>
    </source>
</evidence>
<dbReference type="PANTHER" id="PTHR27009">
    <property type="entry name" value="RUST RESISTANCE KINASE LR10-RELATED"/>
    <property type="match status" value="1"/>
</dbReference>
<evidence type="ECO:0000256" key="15">
    <source>
        <dbReference type="PROSITE-ProRule" id="PRU10141"/>
    </source>
</evidence>
<dbReference type="InterPro" id="IPR045874">
    <property type="entry name" value="LRK10/LRL21-25-like"/>
</dbReference>
<dbReference type="RefSeq" id="XP_060672884.1">
    <property type="nucleotide sequence ID" value="XM_060816901.1"/>
</dbReference>
<dbReference type="PROSITE" id="PS50011">
    <property type="entry name" value="PROTEIN_KINASE_DOM"/>
    <property type="match status" value="1"/>
</dbReference>
<keyword evidence="5 16" id="KW-0812">Transmembrane</keyword>
<dbReference type="InterPro" id="IPR032872">
    <property type="entry name" value="WAK_assoc_C"/>
</dbReference>
<accession>A0ABM4A842</accession>
<dbReference type="InterPro" id="IPR008271">
    <property type="entry name" value="Ser/Thr_kinase_AS"/>
</dbReference>
<gene>
    <name evidence="20 21 22" type="primary">LOC107415978</name>
</gene>
<feature type="chain" id="PRO_5045025749" description="non-specific serine/threonine protein kinase" evidence="17">
    <location>
        <begin position="32"/>
        <end position="645"/>
    </location>
</feature>
<dbReference type="PROSITE" id="PS00107">
    <property type="entry name" value="PROTEIN_KINASE_ATP"/>
    <property type="match status" value="1"/>
</dbReference>
<feature type="signal peptide" evidence="17">
    <location>
        <begin position="1"/>
        <end position="31"/>
    </location>
</feature>
<proteinExistence type="predicted"/>
<feature type="domain" description="Protein kinase" evidence="18">
    <location>
        <begin position="342"/>
        <end position="631"/>
    </location>
</feature>
<dbReference type="SMART" id="SM00220">
    <property type="entry name" value="S_TKc"/>
    <property type="match status" value="1"/>
</dbReference>
<dbReference type="PROSITE" id="PS00108">
    <property type="entry name" value="PROTEIN_KINASE_ST"/>
    <property type="match status" value="1"/>
</dbReference>
<evidence type="ECO:0000256" key="4">
    <source>
        <dbReference type="ARBA" id="ARBA00022679"/>
    </source>
</evidence>
<dbReference type="Gene3D" id="1.10.510.10">
    <property type="entry name" value="Transferase(Phosphotransferase) domain 1"/>
    <property type="match status" value="1"/>
</dbReference>
<dbReference type="Pfam" id="PF13947">
    <property type="entry name" value="GUB_WAK_bind"/>
    <property type="match status" value="1"/>
</dbReference>
<feature type="binding site" evidence="15">
    <location>
        <position position="370"/>
    </location>
    <ligand>
        <name>ATP</name>
        <dbReference type="ChEBI" id="CHEBI:30616"/>
    </ligand>
</feature>
<evidence type="ECO:0000313" key="21">
    <source>
        <dbReference type="RefSeq" id="XP_060672885.1"/>
    </source>
</evidence>
<evidence type="ECO:0000256" key="16">
    <source>
        <dbReference type="SAM" id="Phobius"/>
    </source>
</evidence>
<keyword evidence="11 16" id="KW-0472">Membrane</keyword>
<dbReference type="Gene3D" id="3.30.200.20">
    <property type="entry name" value="Phosphorylase Kinase, domain 1"/>
    <property type="match status" value="1"/>
</dbReference>
<dbReference type="InterPro" id="IPR000719">
    <property type="entry name" value="Prot_kinase_dom"/>
</dbReference>
<evidence type="ECO:0000256" key="14">
    <source>
        <dbReference type="ARBA" id="ARBA00048679"/>
    </source>
</evidence>
<keyword evidence="12" id="KW-0325">Glycoprotein</keyword>
<dbReference type="RefSeq" id="XP_060672886.1">
    <property type="nucleotide sequence ID" value="XM_060816903.1"/>
</dbReference>
<keyword evidence="4" id="KW-0808">Transferase</keyword>
<dbReference type="InterPro" id="IPR025287">
    <property type="entry name" value="WAK_GUB"/>
</dbReference>
<evidence type="ECO:0000256" key="10">
    <source>
        <dbReference type="ARBA" id="ARBA00022989"/>
    </source>
</evidence>
<protein>
    <recommendedName>
        <fullName evidence="2">non-specific serine/threonine protein kinase</fullName>
        <ecNumber evidence="2">2.7.11.1</ecNumber>
    </recommendedName>
</protein>
<evidence type="ECO:0000313" key="19">
    <source>
        <dbReference type="Proteomes" id="UP001652623"/>
    </source>
</evidence>
<dbReference type="EC" id="2.7.11.1" evidence="2"/>
<dbReference type="Pfam" id="PF00069">
    <property type="entry name" value="Pkinase"/>
    <property type="match status" value="1"/>
</dbReference>